<organism evidence="6 7">
    <name type="scientific">Nesterenkonia halobia</name>
    <dbReference type="NCBI Taxonomy" id="37922"/>
    <lineage>
        <taxon>Bacteria</taxon>
        <taxon>Bacillati</taxon>
        <taxon>Actinomycetota</taxon>
        <taxon>Actinomycetes</taxon>
        <taxon>Micrococcales</taxon>
        <taxon>Micrococcaceae</taxon>
        <taxon>Nesterenkonia</taxon>
    </lineage>
</organism>
<dbReference type="SUPFAM" id="SSF51735">
    <property type="entry name" value="NAD(P)-binding Rossmann-fold domains"/>
    <property type="match status" value="1"/>
</dbReference>
<dbReference type="InterPro" id="IPR036291">
    <property type="entry name" value="NAD(P)-bd_dom_sf"/>
</dbReference>
<dbReference type="PANTHER" id="PTHR22604">
    <property type="entry name" value="OXIDOREDUCTASES"/>
    <property type="match status" value="1"/>
</dbReference>
<dbReference type="Pfam" id="PF22725">
    <property type="entry name" value="GFO_IDH_MocA_C3"/>
    <property type="match status" value="1"/>
</dbReference>
<dbReference type="InterPro" id="IPR050984">
    <property type="entry name" value="Gfo/Idh/MocA_domain"/>
</dbReference>
<evidence type="ECO:0000259" key="4">
    <source>
        <dbReference type="Pfam" id="PF01408"/>
    </source>
</evidence>
<keyword evidence="2" id="KW-0560">Oxidoreductase</keyword>
<sequence length="342" mass="35707">MTALRWGILGTGHIAHAFAADLQRAGREIVAVGSRSTESAEAFAAELAAGSGTGSGAGSGVPRAHGSSEQLAADEDVDIVYVATPHPFHAAHATMMLEQDTHVLVEKPFTLNAGEAAGLRELARSRGLLAMEAMWTRYLPHMVRIREIVASGGLGEVRTLSADHAQSLPTDPEHRINALPLGGGALLDLGIYPLSFAADILGPVEQVSAQARFGATGADTEVATVMRHRGGTLSTSLSSSRAAGQNTAHILGTEGRIDVDGVWFADTSFTHTGADGAVHERFTVRGEGRGMQHQAFAAEAAVADGTCEGSALGLDETVAIMELLDTVREQIGLRYPGEDQSD</sequence>
<dbReference type="InterPro" id="IPR055170">
    <property type="entry name" value="GFO_IDH_MocA-like_dom"/>
</dbReference>
<dbReference type="PANTHER" id="PTHR22604:SF105">
    <property type="entry name" value="TRANS-1,2-DIHYDROBENZENE-1,2-DIOL DEHYDROGENASE"/>
    <property type="match status" value="1"/>
</dbReference>
<dbReference type="EMBL" id="BAAAYG010000002">
    <property type="protein sequence ID" value="GAA3280111.1"/>
    <property type="molecule type" value="Genomic_DNA"/>
</dbReference>
<proteinExistence type="inferred from homology"/>
<dbReference type="SUPFAM" id="SSF55347">
    <property type="entry name" value="Glyceraldehyde-3-phosphate dehydrogenase-like, C-terminal domain"/>
    <property type="match status" value="1"/>
</dbReference>
<gene>
    <name evidence="6" type="ORF">GCM10020260_03940</name>
</gene>
<keyword evidence="3" id="KW-0520">NAD</keyword>
<feature type="domain" description="Gfo/Idh/MocA-like oxidoreductase N-terminal" evidence="4">
    <location>
        <begin position="4"/>
        <end position="131"/>
    </location>
</feature>
<evidence type="ECO:0000313" key="7">
    <source>
        <dbReference type="Proteomes" id="UP001501736"/>
    </source>
</evidence>
<dbReference type="Gene3D" id="3.30.360.10">
    <property type="entry name" value="Dihydrodipicolinate Reductase, domain 2"/>
    <property type="match status" value="1"/>
</dbReference>
<evidence type="ECO:0000256" key="1">
    <source>
        <dbReference type="ARBA" id="ARBA00010928"/>
    </source>
</evidence>
<name>A0ABP6R9E5_9MICC</name>
<accession>A0ABP6R9E5</accession>
<dbReference type="Proteomes" id="UP001501736">
    <property type="component" value="Unassembled WGS sequence"/>
</dbReference>
<reference evidence="7" key="1">
    <citation type="journal article" date="2019" name="Int. J. Syst. Evol. Microbiol.">
        <title>The Global Catalogue of Microorganisms (GCM) 10K type strain sequencing project: providing services to taxonomists for standard genome sequencing and annotation.</title>
        <authorList>
            <consortium name="The Broad Institute Genomics Platform"/>
            <consortium name="The Broad Institute Genome Sequencing Center for Infectious Disease"/>
            <person name="Wu L."/>
            <person name="Ma J."/>
        </authorList>
    </citation>
    <scope>NUCLEOTIDE SEQUENCE [LARGE SCALE GENOMIC DNA]</scope>
    <source>
        <strain evidence="7">JCM 11483</strain>
    </source>
</reference>
<protein>
    <submittedName>
        <fullName evidence="6">Gfo/Idh/MocA family oxidoreductase</fullName>
    </submittedName>
</protein>
<dbReference type="InterPro" id="IPR000683">
    <property type="entry name" value="Gfo/Idh/MocA-like_OxRdtase_N"/>
</dbReference>
<evidence type="ECO:0000259" key="5">
    <source>
        <dbReference type="Pfam" id="PF22725"/>
    </source>
</evidence>
<keyword evidence="7" id="KW-1185">Reference proteome</keyword>
<evidence type="ECO:0000256" key="3">
    <source>
        <dbReference type="ARBA" id="ARBA00023027"/>
    </source>
</evidence>
<comment type="similarity">
    <text evidence="1">Belongs to the Gfo/Idh/MocA family.</text>
</comment>
<dbReference type="RefSeq" id="WP_344717598.1">
    <property type="nucleotide sequence ID" value="NZ_BAAAYG010000002.1"/>
</dbReference>
<evidence type="ECO:0000313" key="6">
    <source>
        <dbReference type="EMBL" id="GAA3280111.1"/>
    </source>
</evidence>
<dbReference type="Gene3D" id="3.40.50.720">
    <property type="entry name" value="NAD(P)-binding Rossmann-like Domain"/>
    <property type="match status" value="1"/>
</dbReference>
<dbReference type="Pfam" id="PF01408">
    <property type="entry name" value="GFO_IDH_MocA"/>
    <property type="match status" value="1"/>
</dbReference>
<feature type="domain" description="GFO/IDH/MocA-like oxidoreductase" evidence="5">
    <location>
        <begin position="143"/>
        <end position="257"/>
    </location>
</feature>
<evidence type="ECO:0000256" key="2">
    <source>
        <dbReference type="ARBA" id="ARBA00023002"/>
    </source>
</evidence>
<comment type="caution">
    <text evidence="6">The sequence shown here is derived from an EMBL/GenBank/DDBJ whole genome shotgun (WGS) entry which is preliminary data.</text>
</comment>